<protein>
    <submittedName>
        <fullName evidence="2">Uncharacterized protein</fullName>
    </submittedName>
</protein>
<proteinExistence type="predicted"/>
<name>A0AAX4PAS1_9CHLO</name>
<evidence type="ECO:0000313" key="2">
    <source>
        <dbReference type="EMBL" id="WZN63191.1"/>
    </source>
</evidence>
<dbReference type="AlphaFoldDB" id="A0AAX4PAS1"/>
<evidence type="ECO:0000313" key="3">
    <source>
        <dbReference type="Proteomes" id="UP001472866"/>
    </source>
</evidence>
<gene>
    <name evidence="2" type="ORF">HKI87_07g47360</name>
</gene>
<sequence length="190" mass="20143">MANVCGGRCGSGCSTSLRPSPRAVATARAGRTAFRLQAKRDDGEEDPLRERIYLEEGNRGRVSKPEPLPVTPSSAYLQRSRGVWQDSASPSGPSEFRAGDPSSGLELLMSGFDDKLDDVETEPPKVAEAFNDAISSEAGKNVRRGMVQAAKLTVDAGVVVAKGAAKGAVPVVSWVVKEGTKAMINKKKKK</sequence>
<feature type="compositionally biased region" description="Low complexity" evidence="1">
    <location>
        <begin position="11"/>
        <end position="35"/>
    </location>
</feature>
<evidence type="ECO:0000256" key="1">
    <source>
        <dbReference type="SAM" id="MobiDB-lite"/>
    </source>
</evidence>
<dbReference type="EMBL" id="CP151507">
    <property type="protein sequence ID" value="WZN63191.1"/>
    <property type="molecule type" value="Genomic_DNA"/>
</dbReference>
<dbReference type="Proteomes" id="UP001472866">
    <property type="component" value="Chromosome 07"/>
</dbReference>
<accession>A0AAX4PAS1</accession>
<reference evidence="2 3" key="1">
    <citation type="submission" date="2024-03" db="EMBL/GenBank/DDBJ databases">
        <title>Complete genome sequence of the green alga Chloropicon roscoffensis RCC1871.</title>
        <authorList>
            <person name="Lemieux C."/>
            <person name="Pombert J.-F."/>
            <person name="Otis C."/>
            <person name="Turmel M."/>
        </authorList>
    </citation>
    <scope>NUCLEOTIDE SEQUENCE [LARGE SCALE GENOMIC DNA]</scope>
    <source>
        <strain evidence="2 3">RCC1871</strain>
    </source>
</reference>
<organism evidence="2 3">
    <name type="scientific">Chloropicon roscoffensis</name>
    <dbReference type="NCBI Taxonomy" id="1461544"/>
    <lineage>
        <taxon>Eukaryota</taxon>
        <taxon>Viridiplantae</taxon>
        <taxon>Chlorophyta</taxon>
        <taxon>Chloropicophyceae</taxon>
        <taxon>Chloropicales</taxon>
        <taxon>Chloropicaceae</taxon>
        <taxon>Chloropicon</taxon>
    </lineage>
</organism>
<feature type="compositionally biased region" description="Basic and acidic residues" evidence="1">
    <location>
        <begin position="38"/>
        <end position="59"/>
    </location>
</feature>
<feature type="region of interest" description="Disordered" evidence="1">
    <location>
        <begin position="1"/>
        <end position="104"/>
    </location>
</feature>
<keyword evidence="3" id="KW-1185">Reference proteome</keyword>